<dbReference type="AlphaFoldDB" id="B7BDE4"/>
<name>B7BDE4_9BACT</name>
<comment type="caution">
    <text evidence="1">The sequence shown here is derived from an EMBL/GenBank/DDBJ whole genome shotgun (WGS) entry which is preliminary data.</text>
</comment>
<reference evidence="1 2" key="2">
    <citation type="submission" date="2008-10" db="EMBL/GenBank/DDBJ databases">
        <authorList>
            <person name="Fulton L."/>
            <person name="Clifton S."/>
            <person name="Fulton B."/>
            <person name="Xu J."/>
            <person name="Minx P."/>
            <person name="Pepin K.H."/>
            <person name="Johnson M."/>
            <person name="Bhonagiri V."/>
            <person name="Nash W.E."/>
            <person name="Mardis E.R."/>
            <person name="Wilson R.K."/>
        </authorList>
    </citation>
    <scope>NUCLEOTIDE SEQUENCE [LARGE SCALE GENOMIC DNA]</scope>
    <source>
        <strain evidence="1 2">DSM 18315</strain>
    </source>
</reference>
<dbReference type="HOGENOM" id="CLU_3293692_0_0_10"/>
<dbReference type="EMBL" id="ABYH01000332">
    <property type="protein sequence ID" value="EEC95548.1"/>
    <property type="molecule type" value="Genomic_DNA"/>
</dbReference>
<sequence length="40" mass="4755">MKARILVPSDYRSKRSGFFPRPFIRCKITDNRLLLKYGLP</sequence>
<proteinExistence type="predicted"/>
<accession>B7BDE4</accession>
<dbReference type="STRING" id="537006.PRABACTJOHN_03064"/>
<dbReference type="Proteomes" id="UP000005510">
    <property type="component" value="Unassembled WGS sequence"/>
</dbReference>
<organism evidence="1 2">
    <name type="scientific">Parabacteroides johnsonii DSM 18315</name>
    <dbReference type="NCBI Taxonomy" id="537006"/>
    <lineage>
        <taxon>Bacteria</taxon>
        <taxon>Pseudomonadati</taxon>
        <taxon>Bacteroidota</taxon>
        <taxon>Bacteroidia</taxon>
        <taxon>Bacteroidales</taxon>
        <taxon>Tannerellaceae</taxon>
        <taxon>Parabacteroides</taxon>
    </lineage>
</organism>
<evidence type="ECO:0000313" key="2">
    <source>
        <dbReference type="Proteomes" id="UP000005510"/>
    </source>
</evidence>
<gene>
    <name evidence="1" type="ORF">PRABACTJOHN_03064</name>
</gene>
<protein>
    <submittedName>
        <fullName evidence="1">Uncharacterized protein</fullName>
    </submittedName>
</protein>
<reference evidence="1 2" key="1">
    <citation type="submission" date="2008-10" db="EMBL/GenBank/DDBJ databases">
        <title>Draft genome sequence of Parabacteroides johnsonii (DSM 18315).</title>
        <authorList>
            <person name="Sudarsanam P."/>
            <person name="Ley R."/>
            <person name="Guruge J."/>
            <person name="Turnbaugh P.J."/>
            <person name="Mahowald M."/>
            <person name="Liep D."/>
            <person name="Gordon J."/>
        </authorList>
    </citation>
    <scope>NUCLEOTIDE SEQUENCE [LARGE SCALE GENOMIC DNA]</scope>
    <source>
        <strain evidence="1 2">DSM 18315</strain>
    </source>
</reference>
<evidence type="ECO:0000313" key="1">
    <source>
        <dbReference type="EMBL" id="EEC95548.1"/>
    </source>
</evidence>